<dbReference type="Gene3D" id="1.10.10.10">
    <property type="entry name" value="Winged helix-like DNA-binding domain superfamily/Winged helix DNA-binding domain"/>
    <property type="match status" value="1"/>
</dbReference>
<feature type="compositionally biased region" description="Basic and acidic residues" evidence="3">
    <location>
        <begin position="140"/>
        <end position="153"/>
    </location>
</feature>
<feature type="region of interest" description="Disordered" evidence="3">
    <location>
        <begin position="131"/>
        <end position="153"/>
    </location>
</feature>
<protein>
    <submittedName>
        <fullName evidence="6">DNA-binding transcriptional activator CadC</fullName>
    </submittedName>
</protein>
<dbReference type="PROSITE" id="PS51755">
    <property type="entry name" value="OMPR_PHOB"/>
    <property type="match status" value="1"/>
</dbReference>
<reference evidence="6 7" key="1">
    <citation type="submission" date="2018-06" db="EMBL/GenBank/DDBJ databases">
        <authorList>
            <consortium name="Pathogen Informatics"/>
            <person name="Doyle S."/>
        </authorList>
    </citation>
    <scope>NUCLEOTIDE SEQUENCE [LARGE SCALE GENOMIC DNA]</scope>
    <source>
        <strain evidence="6 7">NCTC11544</strain>
    </source>
</reference>
<dbReference type="AlphaFoldDB" id="A0A380A6W3"/>
<organism evidence="6 7">
    <name type="scientific">Serratia quinivorans</name>
    <dbReference type="NCBI Taxonomy" id="137545"/>
    <lineage>
        <taxon>Bacteria</taxon>
        <taxon>Pseudomonadati</taxon>
        <taxon>Pseudomonadota</taxon>
        <taxon>Gammaproteobacteria</taxon>
        <taxon>Enterobacterales</taxon>
        <taxon>Yersiniaceae</taxon>
        <taxon>Serratia</taxon>
    </lineage>
</organism>
<keyword evidence="4" id="KW-0472">Membrane</keyword>
<dbReference type="SUPFAM" id="SSF46894">
    <property type="entry name" value="C-terminal effector domain of the bipartite response regulators"/>
    <property type="match status" value="1"/>
</dbReference>
<dbReference type="CDD" id="cd00383">
    <property type="entry name" value="trans_reg_C"/>
    <property type="match status" value="1"/>
</dbReference>
<dbReference type="GO" id="GO:0006355">
    <property type="term" value="P:regulation of DNA-templated transcription"/>
    <property type="evidence" value="ECO:0007669"/>
    <property type="project" value="InterPro"/>
</dbReference>
<dbReference type="Proteomes" id="UP000255529">
    <property type="component" value="Unassembled WGS sequence"/>
</dbReference>
<proteinExistence type="predicted"/>
<evidence type="ECO:0000256" key="2">
    <source>
        <dbReference type="PROSITE-ProRule" id="PRU01091"/>
    </source>
</evidence>
<dbReference type="InterPro" id="IPR036388">
    <property type="entry name" value="WH-like_DNA-bd_sf"/>
</dbReference>
<keyword evidence="4" id="KW-1133">Transmembrane helix</keyword>
<evidence type="ECO:0000256" key="1">
    <source>
        <dbReference type="ARBA" id="ARBA00023125"/>
    </source>
</evidence>
<gene>
    <name evidence="6" type="ORF">NCTC11544_03626</name>
</gene>
<feature type="DNA-binding region" description="OmpR/PhoB-type" evidence="2">
    <location>
        <begin position="1"/>
        <end position="104"/>
    </location>
</feature>
<evidence type="ECO:0000313" key="7">
    <source>
        <dbReference type="Proteomes" id="UP000255529"/>
    </source>
</evidence>
<evidence type="ECO:0000256" key="3">
    <source>
        <dbReference type="SAM" id="MobiDB-lite"/>
    </source>
</evidence>
<sequence length="311" mass="34558">MKYLINLSIIFDANKKCLSFYDDEKIFIDLTNPAARLLIELIKNNGTEISRDNLLTRVWTDYGFADSNASLNNCISELRKAFSSLGMAKKIILTIPKVGFMMNAEVQAVDGFAQFAEEDIPTLAKSAEEALLPSEADSVTEEKPTANEPAVDKVESDNHFVNAVIEEKAAPEPPLALPQQCHAQQQDNNPPLPKNSKKQNVRALILLLAAAIGTAAVSTFVFYPKPAAVFLYQENQCVVSTLGDAERSVGLMQRVKAQIAEQNVDCKTVRRDISYVEQKYKSKLNNITLLSVCDVIDNDHYSHCQNFKKIE</sequence>
<dbReference type="InterPro" id="IPR001867">
    <property type="entry name" value="OmpR/PhoB-type_DNA-bd"/>
</dbReference>
<dbReference type="InterPro" id="IPR016032">
    <property type="entry name" value="Sig_transdc_resp-reg_C-effctor"/>
</dbReference>
<evidence type="ECO:0000256" key="4">
    <source>
        <dbReference type="SAM" id="Phobius"/>
    </source>
</evidence>
<feature type="domain" description="OmpR/PhoB-type" evidence="5">
    <location>
        <begin position="1"/>
        <end position="104"/>
    </location>
</feature>
<evidence type="ECO:0000259" key="5">
    <source>
        <dbReference type="PROSITE" id="PS51755"/>
    </source>
</evidence>
<dbReference type="GO" id="GO:0003677">
    <property type="term" value="F:DNA binding"/>
    <property type="evidence" value="ECO:0007669"/>
    <property type="project" value="UniProtKB-UniRule"/>
</dbReference>
<dbReference type="SMART" id="SM00862">
    <property type="entry name" value="Trans_reg_C"/>
    <property type="match status" value="1"/>
</dbReference>
<dbReference type="EMBL" id="UGYN01000002">
    <property type="protein sequence ID" value="SUI75565.1"/>
    <property type="molecule type" value="Genomic_DNA"/>
</dbReference>
<dbReference type="Pfam" id="PF00486">
    <property type="entry name" value="Trans_reg_C"/>
    <property type="match status" value="1"/>
</dbReference>
<keyword evidence="4" id="KW-0812">Transmembrane</keyword>
<name>A0A380A6W3_9GAMM</name>
<dbReference type="RefSeq" id="WP_115183978.1">
    <property type="nucleotide sequence ID" value="NZ_CAMKUF010000003.1"/>
</dbReference>
<feature type="transmembrane region" description="Helical" evidence="4">
    <location>
        <begin position="203"/>
        <end position="223"/>
    </location>
</feature>
<evidence type="ECO:0000313" key="6">
    <source>
        <dbReference type="EMBL" id="SUI75565.1"/>
    </source>
</evidence>
<accession>A0A380A6W3</accession>
<dbReference type="GO" id="GO:0000160">
    <property type="term" value="P:phosphorelay signal transduction system"/>
    <property type="evidence" value="ECO:0007669"/>
    <property type="project" value="InterPro"/>
</dbReference>
<keyword evidence="1 2" id="KW-0238">DNA-binding</keyword>